<keyword evidence="1" id="KW-0472">Membrane</keyword>
<feature type="transmembrane region" description="Helical" evidence="1">
    <location>
        <begin position="132"/>
        <end position="155"/>
    </location>
</feature>
<evidence type="ECO:0000313" key="3">
    <source>
        <dbReference type="Proteomes" id="UP000198995"/>
    </source>
</evidence>
<evidence type="ECO:0000313" key="2">
    <source>
        <dbReference type="EMBL" id="SDD38778.1"/>
    </source>
</evidence>
<organism evidence="2 3">
    <name type="scientific">Peptococcus niger</name>
    <dbReference type="NCBI Taxonomy" id="2741"/>
    <lineage>
        <taxon>Bacteria</taxon>
        <taxon>Bacillati</taxon>
        <taxon>Bacillota</taxon>
        <taxon>Clostridia</taxon>
        <taxon>Eubacteriales</taxon>
        <taxon>Peptococcaceae</taxon>
        <taxon>Peptococcus</taxon>
    </lineage>
</organism>
<name>A0A1G6UBN9_PEPNI</name>
<dbReference type="PIRSF" id="PIRSF027391">
    <property type="entry name" value="Hpre_diP_synt_I"/>
    <property type="match status" value="1"/>
</dbReference>
<dbReference type="RefSeq" id="WP_091791291.1">
    <property type="nucleotide sequence ID" value="NZ_FNAF01000003.1"/>
</dbReference>
<proteinExistence type="predicted"/>
<gene>
    <name evidence="2" type="ORF">SAMN04489866_10316</name>
</gene>
<reference evidence="2 3" key="1">
    <citation type="submission" date="2016-10" db="EMBL/GenBank/DDBJ databases">
        <authorList>
            <person name="de Groot N.N."/>
        </authorList>
    </citation>
    <scope>NUCLEOTIDE SEQUENCE [LARGE SCALE GENOMIC DNA]</scope>
    <source>
        <strain evidence="2 3">DSM 20475</strain>
    </source>
</reference>
<dbReference type="OrthoDB" id="9799095at2"/>
<dbReference type="Proteomes" id="UP000198995">
    <property type="component" value="Unassembled WGS sequence"/>
</dbReference>
<accession>A0A1G6UBN9</accession>
<protein>
    <submittedName>
        <fullName evidence="2">Heptaprenyl diphosphate synthase</fullName>
    </submittedName>
</protein>
<keyword evidence="1" id="KW-0812">Transmembrane</keyword>
<keyword evidence="3" id="KW-1185">Reference proteome</keyword>
<feature type="transmembrane region" description="Helical" evidence="1">
    <location>
        <begin position="103"/>
        <end position="126"/>
    </location>
</feature>
<dbReference type="InterPro" id="IPR014535">
    <property type="entry name" value="Hpre_diP_synt_I"/>
</dbReference>
<dbReference type="STRING" id="2741.SAMN04489866_10316"/>
<evidence type="ECO:0000256" key="1">
    <source>
        <dbReference type="SAM" id="Phobius"/>
    </source>
</evidence>
<sequence length="169" mass="18041">MSVKRTVTLALLTAIALIIFVIEAQIPPILPAVPGIKMGLANIVSLFTLFWMGRKDAYLVLIVRILLGAIFAGTGVTLLYSLAGGLLSLSVIAIFRRAFSINALWIPSALGGVLHNLGQLACAAWLMHTWAVLAYLPVLIFAGTLSGLFTGIAAGQVVRHPAFKKDFQD</sequence>
<dbReference type="InterPro" id="IPR010898">
    <property type="entry name" value="Hpre_diP_synth_I"/>
</dbReference>
<dbReference type="EMBL" id="FNAF01000003">
    <property type="protein sequence ID" value="SDD38778.1"/>
    <property type="molecule type" value="Genomic_DNA"/>
</dbReference>
<dbReference type="Gene3D" id="1.10.1760.20">
    <property type="match status" value="1"/>
</dbReference>
<keyword evidence="1" id="KW-1133">Transmembrane helix</keyword>
<feature type="transmembrane region" description="Helical" evidence="1">
    <location>
        <begin position="79"/>
        <end position="96"/>
    </location>
</feature>
<dbReference type="AlphaFoldDB" id="A0A1G6UBN9"/>
<feature type="transmembrane region" description="Helical" evidence="1">
    <location>
        <begin position="34"/>
        <end position="52"/>
    </location>
</feature>
<dbReference type="Pfam" id="PF07456">
    <property type="entry name" value="Hpre_diP_synt_I"/>
    <property type="match status" value="1"/>
</dbReference>